<evidence type="ECO:0000313" key="1">
    <source>
        <dbReference type="EMBL" id="STY17005.1"/>
    </source>
</evidence>
<accession>A0A378KR06</accession>
<evidence type="ECO:0000313" key="2">
    <source>
        <dbReference type="Proteomes" id="UP000254230"/>
    </source>
</evidence>
<dbReference type="RefSeq" id="WP_147279753.1">
    <property type="nucleotide sequence ID" value="NZ_UGOW01000001.1"/>
</dbReference>
<reference evidence="1 2" key="1">
    <citation type="submission" date="2018-06" db="EMBL/GenBank/DDBJ databases">
        <authorList>
            <consortium name="Pathogen Informatics"/>
            <person name="Doyle S."/>
        </authorList>
    </citation>
    <scope>NUCLEOTIDE SEQUENCE [LARGE SCALE GENOMIC DNA]</scope>
    <source>
        <strain evidence="1 2">NCTC12376</strain>
    </source>
</reference>
<dbReference type="EMBL" id="UGOW01000001">
    <property type="protein sequence ID" value="STY17005.1"/>
    <property type="molecule type" value="Genomic_DNA"/>
</dbReference>
<sequence length="75" mass="8326">MNCQHTLVYLNSLILIILRAVISNEVRDLLKSAGCQLLEILHCVQDDENLTVIPNAMRDLLNVALYLHLGVTALG</sequence>
<dbReference type="AlphaFoldDB" id="A0A378KR06"/>
<organism evidence="1 2">
    <name type="scientific">Legionella quateirensis</name>
    <dbReference type="NCBI Taxonomy" id="45072"/>
    <lineage>
        <taxon>Bacteria</taxon>
        <taxon>Pseudomonadati</taxon>
        <taxon>Pseudomonadota</taxon>
        <taxon>Gammaproteobacteria</taxon>
        <taxon>Legionellales</taxon>
        <taxon>Legionellaceae</taxon>
        <taxon>Legionella</taxon>
    </lineage>
</organism>
<name>A0A378KR06_9GAMM</name>
<dbReference type="Proteomes" id="UP000254230">
    <property type="component" value="Unassembled WGS sequence"/>
</dbReference>
<protein>
    <submittedName>
        <fullName evidence="1">Uncharacterized protein</fullName>
    </submittedName>
</protein>
<proteinExistence type="predicted"/>
<gene>
    <name evidence="1" type="ORF">NCTC12376_00799</name>
</gene>